<gene>
    <name evidence="8" type="ORF">M8542_36770</name>
</gene>
<feature type="domain" description="DUF559" evidence="7">
    <location>
        <begin position="81"/>
        <end position="120"/>
    </location>
</feature>
<dbReference type="NCBIfam" id="TIGR00632">
    <property type="entry name" value="vsr"/>
    <property type="match status" value="1"/>
</dbReference>
<evidence type="ECO:0000256" key="1">
    <source>
        <dbReference type="ARBA" id="ARBA00022722"/>
    </source>
</evidence>
<dbReference type="InterPro" id="IPR011335">
    <property type="entry name" value="Restrct_endonuc-II-like"/>
</dbReference>
<evidence type="ECO:0000256" key="3">
    <source>
        <dbReference type="ARBA" id="ARBA00022763"/>
    </source>
</evidence>
<dbReference type="GO" id="GO:0004519">
    <property type="term" value="F:endonuclease activity"/>
    <property type="evidence" value="ECO:0007669"/>
    <property type="project" value="UniProtKB-KW"/>
</dbReference>
<reference evidence="8" key="1">
    <citation type="submission" date="2022-06" db="EMBL/GenBank/DDBJ databases">
        <title>Amycolatopsis iheyaensis sp. nov., a new species of the genus Amycolatopsis isolated from soil in Iheya island, Japan.</title>
        <authorList>
            <person name="Ngamcharungchit C."/>
            <person name="Kanto H."/>
            <person name="Take A."/>
            <person name="Intra B."/>
            <person name="Matsumoto A."/>
            <person name="Panbangred W."/>
            <person name="Inahashi Y."/>
        </authorList>
    </citation>
    <scope>NUCLEOTIDE SEQUENCE</scope>
    <source>
        <strain evidence="8">OK19-0408</strain>
    </source>
</reference>
<dbReference type="GO" id="GO:0016787">
    <property type="term" value="F:hydrolase activity"/>
    <property type="evidence" value="ECO:0007669"/>
    <property type="project" value="UniProtKB-KW"/>
</dbReference>
<dbReference type="InterPro" id="IPR007569">
    <property type="entry name" value="DUF559"/>
</dbReference>
<evidence type="ECO:0000256" key="5">
    <source>
        <dbReference type="ARBA" id="ARBA00023204"/>
    </source>
</evidence>
<evidence type="ECO:0000259" key="7">
    <source>
        <dbReference type="Pfam" id="PF04480"/>
    </source>
</evidence>
<evidence type="ECO:0000313" key="8">
    <source>
        <dbReference type="EMBL" id="MCR6488399.1"/>
    </source>
</evidence>
<protein>
    <submittedName>
        <fullName evidence="8">Very short patch repair endonuclease</fullName>
    </submittedName>
</protein>
<dbReference type="SUPFAM" id="SSF52980">
    <property type="entry name" value="Restriction endonuclease-like"/>
    <property type="match status" value="1"/>
</dbReference>
<dbReference type="EMBL" id="JAMXQV010000024">
    <property type="protein sequence ID" value="MCR6488399.1"/>
    <property type="molecule type" value="Genomic_DNA"/>
</dbReference>
<accession>A0A9X2NGR5</accession>
<organism evidence="8 9">
    <name type="scientific">Amycolatopsis iheyensis</name>
    <dbReference type="NCBI Taxonomy" id="2945988"/>
    <lineage>
        <taxon>Bacteria</taxon>
        <taxon>Bacillati</taxon>
        <taxon>Actinomycetota</taxon>
        <taxon>Actinomycetes</taxon>
        <taxon>Pseudonocardiales</taxon>
        <taxon>Pseudonocardiaceae</taxon>
        <taxon>Amycolatopsis</taxon>
    </lineage>
</organism>
<dbReference type="Pfam" id="PF04480">
    <property type="entry name" value="DUF559"/>
    <property type="match status" value="1"/>
</dbReference>
<comment type="similarity">
    <text evidence="6">Belongs to the Vsr family.</text>
</comment>
<dbReference type="AlphaFoldDB" id="A0A9X2NGR5"/>
<comment type="caution">
    <text evidence="8">The sequence shown here is derived from an EMBL/GenBank/DDBJ whole genome shotgun (WGS) entry which is preliminary data.</text>
</comment>
<evidence type="ECO:0000313" key="9">
    <source>
        <dbReference type="Proteomes" id="UP001144096"/>
    </source>
</evidence>
<name>A0A9X2NGR5_9PSEU</name>
<proteinExistence type="inferred from homology"/>
<dbReference type="Pfam" id="PF03852">
    <property type="entry name" value="Vsr"/>
    <property type="match status" value="1"/>
</dbReference>
<keyword evidence="9" id="KW-1185">Reference proteome</keyword>
<dbReference type="Proteomes" id="UP001144096">
    <property type="component" value="Unassembled WGS sequence"/>
</dbReference>
<keyword evidence="2 8" id="KW-0255">Endonuclease</keyword>
<evidence type="ECO:0000256" key="4">
    <source>
        <dbReference type="ARBA" id="ARBA00022801"/>
    </source>
</evidence>
<sequence>MANRRRDTGPELALRSELHRRGMRFRVDYAALSSNRRRRADIVFTKAKIAVFVDGCFWHGCPAHQTRPAANSDYWRTKIETNQARDADTDQQLRNAGWTVLRFWEHEVATAAADVVESTLRSTLEAGIKRPQNATCQYDMKQAASLATRPRHGLRNHLLE</sequence>
<dbReference type="GO" id="GO:0006298">
    <property type="term" value="P:mismatch repair"/>
    <property type="evidence" value="ECO:0007669"/>
    <property type="project" value="InterPro"/>
</dbReference>
<evidence type="ECO:0000256" key="2">
    <source>
        <dbReference type="ARBA" id="ARBA00022759"/>
    </source>
</evidence>
<keyword evidence="5" id="KW-0234">DNA repair</keyword>
<dbReference type="CDD" id="cd00221">
    <property type="entry name" value="Vsr"/>
    <property type="match status" value="1"/>
</dbReference>
<evidence type="ECO:0000256" key="6">
    <source>
        <dbReference type="ARBA" id="ARBA00029466"/>
    </source>
</evidence>
<dbReference type="InterPro" id="IPR004603">
    <property type="entry name" value="DNA_mismatch_endonuc_vsr"/>
</dbReference>
<keyword evidence="1" id="KW-0540">Nuclease</keyword>
<dbReference type="Gene3D" id="3.40.960.10">
    <property type="entry name" value="VSR Endonuclease"/>
    <property type="match status" value="1"/>
</dbReference>
<keyword evidence="4" id="KW-0378">Hydrolase</keyword>
<keyword evidence="3" id="KW-0227">DNA damage</keyword>